<dbReference type="PANTHER" id="PTHR42718">
    <property type="entry name" value="MAJOR FACILITATOR SUPERFAMILY MULTIDRUG TRANSPORTER MFSC"/>
    <property type="match status" value="1"/>
</dbReference>
<feature type="transmembrane region" description="Helical" evidence="5">
    <location>
        <begin position="201"/>
        <end position="223"/>
    </location>
</feature>
<feature type="transmembrane region" description="Helical" evidence="5">
    <location>
        <begin position="472"/>
        <end position="490"/>
    </location>
</feature>
<feature type="transmembrane region" description="Helical" evidence="5">
    <location>
        <begin position="235"/>
        <end position="254"/>
    </location>
</feature>
<feature type="transmembrane region" description="Helical" evidence="5">
    <location>
        <begin position="396"/>
        <end position="421"/>
    </location>
</feature>
<proteinExistence type="predicted"/>
<feature type="transmembrane region" description="Helical" evidence="5">
    <location>
        <begin position="343"/>
        <end position="364"/>
    </location>
</feature>
<keyword evidence="4 5" id="KW-0472">Membrane</keyword>
<feature type="transmembrane region" description="Helical" evidence="5">
    <location>
        <begin position="269"/>
        <end position="290"/>
    </location>
</feature>
<feature type="transmembrane region" description="Helical" evidence="5">
    <location>
        <begin position="170"/>
        <end position="189"/>
    </location>
</feature>
<dbReference type="InterPro" id="IPR020846">
    <property type="entry name" value="MFS_dom"/>
</dbReference>
<gene>
    <name evidence="7" type="ORF">QBC33DRAFT_105090</name>
</gene>
<evidence type="ECO:0000256" key="5">
    <source>
        <dbReference type="SAM" id="Phobius"/>
    </source>
</evidence>
<dbReference type="InterPro" id="IPR011701">
    <property type="entry name" value="MFS"/>
</dbReference>
<evidence type="ECO:0000259" key="6">
    <source>
        <dbReference type="PROSITE" id="PS50850"/>
    </source>
</evidence>
<dbReference type="GO" id="GO:0022857">
    <property type="term" value="F:transmembrane transporter activity"/>
    <property type="evidence" value="ECO:0007669"/>
    <property type="project" value="InterPro"/>
</dbReference>
<evidence type="ECO:0000256" key="1">
    <source>
        <dbReference type="ARBA" id="ARBA00004141"/>
    </source>
</evidence>
<keyword evidence="8" id="KW-1185">Reference proteome</keyword>
<dbReference type="Gene3D" id="1.20.1250.20">
    <property type="entry name" value="MFS general substrate transporter like domains"/>
    <property type="match status" value="1"/>
</dbReference>
<keyword evidence="2 5" id="KW-0812">Transmembrane</keyword>
<name>A0AAJ0FGF8_9PEZI</name>
<dbReference type="Gene3D" id="1.20.1720.10">
    <property type="entry name" value="Multidrug resistance protein D"/>
    <property type="match status" value="1"/>
</dbReference>
<evidence type="ECO:0000256" key="4">
    <source>
        <dbReference type="ARBA" id="ARBA00023136"/>
    </source>
</evidence>
<reference evidence="7" key="1">
    <citation type="submission" date="2023-06" db="EMBL/GenBank/DDBJ databases">
        <title>Genome-scale phylogeny and comparative genomics of the fungal order Sordariales.</title>
        <authorList>
            <consortium name="Lawrence Berkeley National Laboratory"/>
            <person name="Hensen N."/>
            <person name="Bonometti L."/>
            <person name="Westerberg I."/>
            <person name="Brannstrom I.O."/>
            <person name="Guillou S."/>
            <person name="Cros-Aarteil S."/>
            <person name="Calhoun S."/>
            <person name="Haridas S."/>
            <person name="Kuo A."/>
            <person name="Mondo S."/>
            <person name="Pangilinan J."/>
            <person name="Riley R."/>
            <person name="Labutti K."/>
            <person name="Andreopoulos B."/>
            <person name="Lipzen A."/>
            <person name="Chen C."/>
            <person name="Yanf M."/>
            <person name="Daum C."/>
            <person name="Ng V."/>
            <person name="Clum A."/>
            <person name="Steindorff A."/>
            <person name="Ohm R."/>
            <person name="Martin F."/>
            <person name="Silar P."/>
            <person name="Natvig D."/>
            <person name="Lalanne C."/>
            <person name="Gautier V."/>
            <person name="Ament-Velasquez S.L."/>
            <person name="Kruys A."/>
            <person name="Hutchinson M.I."/>
            <person name="Powell A.J."/>
            <person name="Barry K."/>
            <person name="Miller A.N."/>
            <person name="Grigoriev I.V."/>
            <person name="Debuchy R."/>
            <person name="Gladieux P."/>
            <person name="Thoren M.H."/>
            <person name="Johannesson H."/>
        </authorList>
    </citation>
    <scope>NUCLEOTIDE SEQUENCE</scope>
    <source>
        <strain evidence="7">8032-3</strain>
    </source>
</reference>
<comment type="subcellular location">
    <subcellularLocation>
        <location evidence="1">Membrane</location>
        <topology evidence="1">Multi-pass membrane protein</topology>
    </subcellularLocation>
</comment>
<sequence>MSQPVGEKQPSVDIVSVETAPIQADVEKLGRARPAIFPSALSEVAFCFSVMQSALMSDYLISGFSTVLPALSLSLDIPPESRTWPSSVLSLVAGALLLPVGRLTDMYGAYIVFNVGFVWFALWSLAAGFTTSSTALIVCRAMEGVGASCILPCGITLMGTVYRPGPRKNLVFAIYGATCPIGFFLGMFVGGMSEQWLSWRWYFWLGALISALSCITSLVSIPIDWAEARARKLRMDWWGTCTTVPGLLLAVYAITDSNNAPNGWANPRIWATFAVGVLFLAAAVYVEGWVAEMPLLPADIFKVRHMSRMILCLFVIYGVFGIYLFYANFYLELVLGLSPLRTALWFAPWAVGGLILASTSGFIMHLVPGKLLLIFCGVCKLVAVLLFALMPKNPNYWAWVFPAMVAETACVDVIYTVSNVFITTNLPSHRQGLAGSLISCTLFLGICVFLGIADLGVGSTGHLGLAGSYKVAFWIGVGFAAAALIMLATIDLGEAKSDLTADEKMGLSSTSEVNMSDVASESPGIL</sequence>
<dbReference type="PANTHER" id="PTHR42718:SF11">
    <property type="entry name" value="MAJOR FACILITATOR SUPERFAMILY (MFS) PROFILE DOMAIN-CONTAINING PROTEIN"/>
    <property type="match status" value="1"/>
</dbReference>
<organism evidence="7 8">
    <name type="scientific">Phialemonium atrogriseum</name>
    <dbReference type="NCBI Taxonomy" id="1093897"/>
    <lineage>
        <taxon>Eukaryota</taxon>
        <taxon>Fungi</taxon>
        <taxon>Dikarya</taxon>
        <taxon>Ascomycota</taxon>
        <taxon>Pezizomycotina</taxon>
        <taxon>Sordariomycetes</taxon>
        <taxon>Sordariomycetidae</taxon>
        <taxon>Cephalothecales</taxon>
        <taxon>Cephalothecaceae</taxon>
        <taxon>Phialemonium</taxon>
    </lineage>
</organism>
<dbReference type="Pfam" id="PF07690">
    <property type="entry name" value="MFS_1"/>
    <property type="match status" value="1"/>
</dbReference>
<dbReference type="SUPFAM" id="SSF103473">
    <property type="entry name" value="MFS general substrate transporter"/>
    <property type="match status" value="1"/>
</dbReference>
<feature type="transmembrane region" description="Helical" evidence="5">
    <location>
        <begin position="433"/>
        <end position="452"/>
    </location>
</feature>
<evidence type="ECO:0000256" key="2">
    <source>
        <dbReference type="ARBA" id="ARBA00022692"/>
    </source>
</evidence>
<keyword evidence="3 5" id="KW-1133">Transmembrane helix</keyword>
<dbReference type="Proteomes" id="UP001244011">
    <property type="component" value="Unassembled WGS sequence"/>
</dbReference>
<dbReference type="RefSeq" id="XP_060282785.1">
    <property type="nucleotide sequence ID" value="XM_060421874.1"/>
</dbReference>
<comment type="caution">
    <text evidence="7">The sequence shown here is derived from an EMBL/GenBank/DDBJ whole genome shotgun (WGS) entry which is preliminary data.</text>
</comment>
<accession>A0AAJ0FGF8</accession>
<feature type="transmembrane region" description="Helical" evidence="5">
    <location>
        <begin position="371"/>
        <end position="390"/>
    </location>
</feature>
<dbReference type="PROSITE" id="PS50850">
    <property type="entry name" value="MFS"/>
    <property type="match status" value="1"/>
</dbReference>
<dbReference type="EMBL" id="MU839011">
    <property type="protein sequence ID" value="KAK1766572.1"/>
    <property type="molecule type" value="Genomic_DNA"/>
</dbReference>
<feature type="domain" description="Major facilitator superfamily (MFS) profile" evidence="6">
    <location>
        <begin position="46"/>
        <end position="495"/>
    </location>
</feature>
<evidence type="ECO:0000313" key="8">
    <source>
        <dbReference type="Proteomes" id="UP001244011"/>
    </source>
</evidence>
<feature type="transmembrane region" description="Helical" evidence="5">
    <location>
        <begin position="107"/>
        <end position="129"/>
    </location>
</feature>
<dbReference type="GeneID" id="85305061"/>
<feature type="transmembrane region" description="Helical" evidence="5">
    <location>
        <begin position="310"/>
        <end position="331"/>
    </location>
</feature>
<dbReference type="GO" id="GO:0016020">
    <property type="term" value="C:membrane"/>
    <property type="evidence" value="ECO:0007669"/>
    <property type="project" value="UniProtKB-SubCell"/>
</dbReference>
<dbReference type="AlphaFoldDB" id="A0AAJ0FGF8"/>
<evidence type="ECO:0000313" key="7">
    <source>
        <dbReference type="EMBL" id="KAK1766572.1"/>
    </source>
</evidence>
<protein>
    <submittedName>
        <fullName evidence="7">MFS general substrate transporter</fullName>
    </submittedName>
</protein>
<dbReference type="InterPro" id="IPR036259">
    <property type="entry name" value="MFS_trans_sf"/>
</dbReference>
<feature type="transmembrane region" description="Helical" evidence="5">
    <location>
        <begin position="135"/>
        <end position="158"/>
    </location>
</feature>
<evidence type="ECO:0000256" key="3">
    <source>
        <dbReference type="ARBA" id="ARBA00022989"/>
    </source>
</evidence>